<feature type="transmembrane region" description="Helical" evidence="1">
    <location>
        <begin position="71"/>
        <end position="90"/>
    </location>
</feature>
<dbReference type="EMBL" id="CP089984">
    <property type="protein sequence ID" value="WXB20382.1"/>
    <property type="molecule type" value="Genomic_DNA"/>
</dbReference>
<gene>
    <name evidence="2" type="ORF">LZC94_42965</name>
</gene>
<protein>
    <submittedName>
        <fullName evidence="2">Uncharacterized protein</fullName>
    </submittedName>
</protein>
<reference evidence="2 3" key="1">
    <citation type="submission" date="2021-12" db="EMBL/GenBank/DDBJ databases">
        <title>Discovery of the Pendulisporaceae a myxobacterial family with distinct sporulation behavior and unique specialized metabolism.</title>
        <authorList>
            <person name="Garcia R."/>
            <person name="Popoff A."/>
            <person name="Bader C.D."/>
            <person name="Loehr J."/>
            <person name="Walesch S."/>
            <person name="Walt C."/>
            <person name="Boldt J."/>
            <person name="Bunk B."/>
            <person name="Haeckl F.J.F.P.J."/>
            <person name="Gunesch A.P."/>
            <person name="Birkelbach J."/>
            <person name="Nuebel U."/>
            <person name="Pietschmann T."/>
            <person name="Bach T."/>
            <person name="Mueller R."/>
        </authorList>
    </citation>
    <scope>NUCLEOTIDE SEQUENCE [LARGE SCALE GENOMIC DNA]</scope>
    <source>
        <strain evidence="2 3">MSr11954</strain>
    </source>
</reference>
<dbReference type="RefSeq" id="WP_394824197.1">
    <property type="nucleotide sequence ID" value="NZ_CP089984.1"/>
</dbReference>
<sequence length="478" mass="49968">MGAGKLTATVAAIGSLMATVSIAWQTEAMAPGGEVLGALLVMFAVGAVVFAPGWGIWAWIACGAAVVYEPWVGAAAVAACAAGNGVAWFYRAGKGSRRLGSLGLGLPGRLVLVAGVAAVFAPLAAAMLRRGRTPFWVGGAWSWWGERGAEVRPAVFAYEQLGWLALVLAGAGLVLALFSRAARPLVAALVAVGAMAAGALELGVKAGPTRYAAVTLAGVVVLAALAAVTMQALVRMVSAARLPGASVSAAMIVLLEVAFPVVMLDETSMRCEERARAARMPRHEALFGELPARTVLLAPDDRFATHLVALRVGGLLRPDLAIVSVGSVGARPATRELAREPKLAPFFRDMALAGVPSEWGLTVLATERPLALVFQPNWDRTVARHLVARGPFDLFHPEPRSNLERKRALEAFLPARIELGKAMANPDNPDLRALTAVPLRARAIAIAAAHDRDLVARADEDLHAFAPADPPTAYTASK</sequence>
<keyword evidence="1" id="KW-0472">Membrane</keyword>
<feature type="transmembrane region" description="Helical" evidence="1">
    <location>
        <begin position="210"/>
        <end position="230"/>
    </location>
</feature>
<proteinExistence type="predicted"/>
<organism evidence="2 3">
    <name type="scientific">Pendulispora albinea</name>
    <dbReference type="NCBI Taxonomy" id="2741071"/>
    <lineage>
        <taxon>Bacteria</taxon>
        <taxon>Pseudomonadati</taxon>
        <taxon>Myxococcota</taxon>
        <taxon>Myxococcia</taxon>
        <taxon>Myxococcales</taxon>
        <taxon>Sorangiineae</taxon>
        <taxon>Pendulisporaceae</taxon>
        <taxon>Pendulispora</taxon>
    </lineage>
</organism>
<feature type="transmembrane region" description="Helical" evidence="1">
    <location>
        <begin position="161"/>
        <end position="178"/>
    </location>
</feature>
<evidence type="ECO:0000313" key="3">
    <source>
        <dbReference type="Proteomes" id="UP001370348"/>
    </source>
</evidence>
<accession>A0ABZ2MCZ0</accession>
<dbReference type="Proteomes" id="UP001370348">
    <property type="component" value="Chromosome"/>
</dbReference>
<name>A0ABZ2MCZ0_9BACT</name>
<evidence type="ECO:0000256" key="1">
    <source>
        <dbReference type="SAM" id="Phobius"/>
    </source>
</evidence>
<keyword evidence="3" id="KW-1185">Reference proteome</keyword>
<evidence type="ECO:0000313" key="2">
    <source>
        <dbReference type="EMBL" id="WXB20382.1"/>
    </source>
</evidence>
<feature type="transmembrane region" description="Helical" evidence="1">
    <location>
        <begin position="36"/>
        <end position="59"/>
    </location>
</feature>
<feature type="transmembrane region" description="Helical" evidence="1">
    <location>
        <begin position="6"/>
        <end position="24"/>
    </location>
</feature>
<feature type="transmembrane region" description="Helical" evidence="1">
    <location>
        <begin position="185"/>
        <end position="204"/>
    </location>
</feature>
<feature type="transmembrane region" description="Helical" evidence="1">
    <location>
        <begin position="110"/>
        <end position="128"/>
    </location>
</feature>
<keyword evidence="1" id="KW-0812">Transmembrane</keyword>
<keyword evidence="1" id="KW-1133">Transmembrane helix</keyword>